<reference evidence="1" key="1">
    <citation type="submission" date="2018-01" db="EMBL/GenBank/DDBJ databases">
        <title>An insight into the sialome of Amazonian anophelines.</title>
        <authorList>
            <person name="Ribeiro J.M."/>
            <person name="Scarpassa V."/>
            <person name="Calvo E."/>
        </authorList>
    </citation>
    <scope>NUCLEOTIDE SEQUENCE</scope>
    <source>
        <tissue evidence="1">Salivary glands</tissue>
    </source>
</reference>
<protein>
    <submittedName>
        <fullName evidence="1">Putative secreted protein</fullName>
    </submittedName>
</protein>
<sequence length="94" mass="10925">MVDKFLSTITLANIFLFISLHQSARIYHPHLFLYTLTGCATLQRCYHIRYRGNRCTHRLQSNPTLTTTGQLEKHTSASCYELNVHWLNNNETNA</sequence>
<proteinExistence type="predicted"/>
<organism evidence="1">
    <name type="scientific">Anopheles marajoara</name>
    <dbReference type="NCBI Taxonomy" id="58244"/>
    <lineage>
        <taxon>Eukaryota</taxon>
        <taxon>Metazoa</taxon>
        <taxon>Ecdysozoa</taxon>
        <taxon>Arthropoda</taxon>
        <taxon>Hexapoda</taxon>
        <taxon>Insecta</taxon>
        <taxon>Pterygota</taxon>
        <taxon>Neoptera</taxon>
        <taxon>Endopterygota</taxon>
        <taxon>Diptera</taxon>
        <taxon>Nematocera</taxon>
        <taxon>Culicoidea</taxon>
        <taxon>Culicidae</taxon>
        <taxon>Anophelinae</taxon>
        <taxon>Anopheles</taxon>
    </lineage>
</organism>
<evidence type="ECO:0000313" key="1">
    <source>
        <dbReference type="EMBL" id="MBW61912.1"/>
    </source>
</evidence>
<name>A0A2M4C997_9DIPT</name>
<accession>A0A2M4C997</accession>
<dbReference type="EMBL" id="GGFJ01012771">
    <property type="protein sequence ID" value="MBW61912.1"/>
    <property type="molecule type" value="Transcribed_RNA"/>
</dbReference>
<dbReference type="AlphaFoldDB" id="A0A2M4C997"/>